<dbReference type="Gene3D" id="3.40.109.10">
    <property type="entry name" value="NADH Oxidase"/>
    <property type="match status" value="2"/>
</dbReference>
<protein>
    <submittedName>
        <fullName evidence="2">Dehydrogenase</fullName>
    </submittedName>
</protein>
<sequence length="431" mass="48588">MKTFQSFSPTDTYHEATKHSWLSVRQRSGGLDWSTQPSVYKNYPADLPRVSLLEADPLKRFLYRVAGITAKKSYPGVEYYLRTNPSAGALYPNEVYFQARGVKGFPDGIYHLEVASSSAVLLRPIDESEGLEAALEDPRRRRGLLLFVSGIYWRSSWKYRDRAFRYVLLDAGHLLGSAETGALLWERAYTIRYRIDREGLNRFFGFGREEGMLSAFDMSAPEEAEVRLPDGSLEQVDPTGSFEPDERIEAAYRASGHLRGCREEYRVPQLPFAREAWAEAILQRRSIRQFSRRSISKEEFTQIVRWAQASVPSDCDEPVELYAVVNRVEGMEPGLVKEGEYLKRGDLSGKAGYLCLEQALGSESAVTFFLVSSGENYAPLYQKAGLMGHRLYLAAEVQGIGASGIGAYYDDEVREFLGTEGKILYAFAIGR</sequence>
<dbReference type="AlphaFoldDB" id="A0A7V2SIL8"/>
<dbReference type="GO" id="GO:0016491">
    <property type="term" value="F:oxidoreductase activity"/>
    <property type="evidence" value="ECO:0007669"/>
    <property type="project" value="InterPro"/>
</dbReference>
<evidence type="ECO:0000259" key="1">
    <source>
        <dbReference type="Pfam" id="PF00881"/>
    </source>
</evidence>
<dbReference type="SUPFAM" id="SSF55469">
    <property type="entry name" value="FMN-dependent nitroreductase-like"/>
    <property type="match status" value="1"/>
</dbReference>
<dbReference type="EMBL" id="DRNO01000115">
    <property type="protein sequence ID" value="HFC03564.1"/>
    <property type="molecule type" value="Genomic_DNA"/>
</dbReference>
<dbReference type="PANTHER" id="PTHR42741">
    <property type="entry name" value="NITROREDUCTASE FAMILY PROTEIN"/>
    <property type="match status" value="1"/>
</dbReference>
<dbReference type="CDD" id="cd02142">
    <property type="entry name" value="McbC_SagB-like_oxidoreductase"/>
    <property type="match status" value="2"/>
</dbReference>
<gene>
    <name evidence="2" type="ORF">ENJ74_01705</name>
</gene>
<organism evidence="2 3">
    <name type="scientific">Nitratifractor salsuginis</name>
    <dbReference type="NCBI Taxonomy" id="269261"/>
    <lineage>
        <taxon>Bacteria</taxon>
        <taxon>Pseudomonadati</taxon>
        <taxon>Campylobacterota</taxon>
        <taxon>Epsilonproteobacteria</taxon>
        <taxon>Campylobacterales</taxon>
        <taxon>Sulfurovaceae</taxon>
        <taxon>Nitratifractor</taxon>
    </lineage>
</organism>
<dbReference type="PANTHER" id="PTHR42741:SF3">
    <property type="entry name" value="NITROREDUCTASE FAMILY PROTEIN"/>
    <property type="match status" value="1"/>
</dbReference>
<dbReference type="Pfam" id="PF00881">
    <property type="entry name" value="Nitroreductase"/>
    <property type="match status" value="1"/>
</dbReference>
<evidence type="ECO:0000313" key="3">
    <source>
        <dbReference type="Proteomes" id="UP000885722"/>
    </source>
</evidence>
<dbReference type="InterPro" id="IPR000415">
    <property type="entry name" value="Nitroreductase-like"/>
</dbReference>
<reference evidence="2" key="1">
    <citation type="journal article" date="2020" name="mSystems">
        <title>Genome- and Community-Level Interaction Insights into Carbon Utilization and Element Cycling Functions of Hydrothermarchaeota in Hydrothermal Sediment.</title>
        <authorList>
            <person name="Zhou Z."/>
            <person name="Liu Y."/>
            <person name="Xu W."/>
            <person name="Pan J."/>
            <person name="Luo Z.H."/>
            <person name="Li M."/>
        </authorList>
    </citation>
    <scope>NUCLEOTIDE SEQUENCE [LARGE SCALE GENOMIC DNA]</scope>
    <source>
        <strain evidence="2">HyVt-513</strain>
    </source>
</reference>
<dbReference type="InterPro" id="IPR029479">
    <property type="entry name" value="Nitroreductase"/>
</dbReference>
<accession>A0A7V2SIL8</accession>
<comment type="caution">
    <text evidence="2">The sequence shown here is derived from an EMBL/GenBank/DDBJ whole genome shotgun (WGS) entry which is preliminary data.</text>
</comment>
<feature type="domain" description="Nitroreductase" evidence="1">
    <location>
        <begin position="281"/>
        <end position="431"/>
    </location>
</feature>
<name>A0A7V2SIL8_9BACT</name>
<dbReference type="Proteomes" id="UP000885722">
    <property type="component" value="Unassembled WGS sequence"/>
</dbReference>
<evidence type="ECO:0000313" key="2">
    <source>
        <dbReference type="EMBL" id="HFC03564.1"/>
    </source>
</evidence>
<proteinExistence type="predicted"/>